<gene>
    <name evidence="1" type="ordered locus">Rta_20760</name>
</gene>
<keyword evidence="2" id="KW-1185">Reference proteome</keyword>
<dbReference type="Pfam" id="PF19636">
    <property type="entry name" value="DUF6139"/>
    <property type="match status" value="1"/>
</dbReference>
<dbReference type="AlphaFoldDB" id="F5XYJ3"/>
<organism evidence="1 2">
    <name type="scientific">Ramlibacter tataouinensis (strain ATCC BAA-407 / DSM 14655 / LMG 21543 / TTB310)</name>
    <dbReference type="NCBI Taxonomy" id="365046"/>
    <lineage>
        <taxon>Bacteria</taxon>
        <taxon>Pseudomonadati</taxon>
        <taxon>Pseudomonadota</taxon>
        <taxon>Betaproteobacteria</taxon>
        <taxon>Burkholderiales</taxon>
        <taxon>Comamonadaceae</taxon>
        <taxon>Ramlibacter</taxon>
    </lineage>
</organism>
<reference evidence="2" key="1">
    <citation type="submission" date="2006-01" db="EMBL/GenBank/DDBJ databases">
        <title>Genome of the cyst-dividing bacterium Ramlibacter tataouinensis.</title>
        <authorList>
            <person name="Barakat M."/>
            <person name="Ortet P."/>
            <person name="De Luca G."/>
            <person name="Jourlin-Castelli C."/>
            <person name="Ansaldi M."/>
            <person name="Py B."/>
            <person name="Fichant G."/>
            <person name="Coutinho P."/>
            <person name="Voulhoux R."/>
            <person name="Bastien O."/>
            <person name="Roy S."/>
            <person name="Marechal E."/>
            <person name="Henrissat B."/>
            <person name="Quentin Y."/>
            <person name="Noirot P."/>
            <person name="Filloux A."/>
            <person name="Mejean V."/>
            <person name="DuBow M."/>
            <person name="Barras F."/>
            <person name="Heulin T."/>
        </authorList>
    </citation>
    <scope>NUCLEOTIDE SEQUENCE [LARGE SCALE GENOMIC DNA]</scope>
    <source>
        <strain evidence="2">ATCC BAA-407 / DSM 14655 / LMG 21543 / TTB310</strain>
    </source>
</reference>
<dbReference type="Proteomes" id="UP000008385">
    <property type="component" value="Chromosome"/>
</dbReference>
<name>F5XYJ3_RAMTT</name>
<dbReference type="RefSeq" id="WP_013901401.1">
    <property type="nucleotide sequence ID" value="NC_015677.1"/>
</dbReference>
<evidence type="ECO:0000313" key="1">
    <source>
        <dbReference type="EMBL" id="AEG93169.1"/>
    </source>
</evidence>
<accession>F5XYJ3</accession>
<dbReference type="eggNOG" id="ENOG502ZSYK">
    <property type="taxonomic scope" value="Bacteria"/>
</dbReference>
<dbReference type="PATRIC" id="fig|365046.3.peg.2121"/>
<sequence length="81" mass="9055">MQLDIYRRPEPEHKLSYLAVPSDQAIPEEATNTDWVLHARAVELDENAPSFAEYGIDRAAQQMAEKGYAITSLAHQIEAGD</sequence>
<dbReference type="EMBL" id="CP000245">
    <property type="protein sequence ID" value="AEG93169.1"/>
    <property type="molecule type" value="Genomic_DNA"/>
</dbReference>
<protein>
    <submittedName>
        <fullName evidence="1">Uncharacterized protein</fullName>
    </submittedName>
</protein>
<dbReference type="HOGENOM" id="CLU_2598033_0_0_4"/>
<reference evidence="1 2" key="2">
    <citation type="journal article" date="2011" name="PLoS ONE">
        <title>The Cyst-Dividing Bacterium Ramlibacter tataouinensis TTB310 Genome Reveals a Well-Stocked Toolbox for Adaptation to a Desert Environment.</title>
        <authorList>
            <person name="De Luca G."/>
            <person name="Barakat M."/>
            <person name="Ortet P."/>
            <person name="Fochesato S."/>
            <person name="Jourlin-Castelli C."/>
            <person name="Ansaldi M."/>
            <person name="Py B."/>
            <person name="Fichant G."/>
            <person name="Coutinho P.M."/>
            <person name="Voulhoux R."/>
            <person name="Bastien O."/>
            <person name="Marechal E."/>
            <person name="Henrissat B."/>
            <person name="Quentin Y."/>
            <person name="Noirot P."/>
            <person name="Filloux A."/>
            <person name="Mejean V."/>
            <person name="Dubow M.S."/>
            <person name="Barras F."/>
            <person name="Barbe V."/>
            <person name="Weissenbach J."/>
            <person name="Mihalcescu I."/>
            <person name="Vermeglio A."/>
            <person name="Achouak W."/>
            <person name="Heulin T."/>
        </authorList>
    </citation>
    <scope>NUCLEOTIDE SEQUENCE [LARGE SCALE GENOMIC DNA]</scope>
    <source>
        <strain evidence="2">ATCC BAA-407 / DSM 14655 / LMG 21543 / TTB310</strain>
    </source>
</reference>
<proteinExistence type="predicted"/>
<dbReference type="InterPro" id="IPR046137">
    <property type="entry name" value="DUF6139"/>
</dbReference>
<dbReference type="STRING" id="365046.Rta_20760"/>
<evidence type="ECO:0000313" key="2">
    <source>
        <dbReference type="Proteomes" id="UP000008385"/>
    </source>
</evidence>
<dbReference type="OrthoDB" id="8812178at2"/>
<dbReference type="KEGG" id="rta:Rta_20760"/>